<dbReference type="RefSeq" id="WP_130413930.1">
    <property type="nucleotide sequence ID" value="NZ_SGWX01000001.1"/>
</dbReference>
<name>A0A4Q7M498_9MICO</name>
<dbReference type="AlphaFoldDB" id="A0A4Q7M498"/>
<reference evidence="1 2" key="1">
    <citation type="submission" date="2019-02" db="EMBL/GenBank/DDBJ databases">
        <title>Sequencing the genomes of 1000 actinobacteria strains.</title>
        <authorList>
            <person name="Klenk H.-P."/>
        </authorList>
    </citation>
    <scope>NUCLEOTIDE SEQUENCE [LARGE SCALE GENOMIC DNA]</scope>
    <source>
        <strain evidence="1 2">DSM 16932</strain>
    </source>
</reference>
<dbReference type="EMBL" id="SGWX01000001">
    <property type="protein sequence ID" value="RZS61328.1"/>
    <property type="molecule type" value="Genomic_DNA"/>
</dbReference>
<comment type="caution">
    <text evidence="1">The sequence shown here is derived from an EMBL/GenBank/DDBJ whole genome shotgun (WGS) entry which is preliminary data.</text>
</comment>
<gene>
    <name evidence="1" type="ORF">EV386_1626</name>
</gene>
<dbReference type="Proteomes" id="UP000293852">
    <property type="component" value="Unassembled WGS sequence"/>
</dbReference>
<evidence type="ECO:0000313" key="1">
    <source>
        <dbReference type="EMBL" id="RZS61328.1"/>
    </source>
</evidence>
<organism evidence="1 2">
    <name type="scientific">Xylanimonas ulmi</name>
    <dbReference type="NCBI Taxonomy" id="228973"/>
    <lineage>
        <taxon>Bacteria</taxon>
        <taxon>Bacillati</taxon>
        <taxon>Actinomycetota</taxon>
        <taxon>Actinomycetes</taxon>
        <taxon>Micrococcales</taxon>
        <taxon>Promicromonosporaceae</taxon>
        <taxon>Xylanimonas</taxon>
    </lineage>
</organism>
<proteinExistence type="predicted"/>
<sequence length="204" mass="20446">MPSLVVVPATPLLVCGASGEGDAVPGLRDAVRSVLAREVAQACAVAVLAHGPVARSGRLRPTLAGAGIADAHVPLARSLAGCADAAWDGWASTGASIALFALADAGLALAARAVDVVETPAQAPAATVRAAADRLLAALRGSPSAAARAMPGLIVVADQPSPGVDAVLAQVTAHGRWSHEARDAPARHEHLPGSYRVTVRRLVT</sequence>
<protein>
    <submittedName>
        <fullName evidence="1">Uncharacterized protein</fullName>
    </submittedName>
</protein>
<keyword evidence="2" id="KW-1185">Reference proteome</keyword>
<evidence type="ECO:0000313" key="2">
    <source>
        <dbReference type="Proteomes" id="UP000293852"/>
    </source>
</evidence>
<dbReference type="OrthoDB" id="5146855at2"/>
<accession>A0A4Q7M498</accession>